<dbReference type="SMART" id="SM00028">
    <property type="entry name" value="TPR"/>
    <property type="match status" value="2"/>
</dbReference>
<dbReference type="PROSITE" id="PS50005">
    <property type="entry name" value="TPR"/>
    <property type="match status" value="2"/>
</dbReference>
<sequence>MLFAKLSCLFIVWILFFCEIHASNHWMVTESGLIQPRLESPFDMARPYDLLAFLNQEKRWDSIFDLFNELERRQIEIDKLWADVGRYTDVGRQIAEDDDCLKAGNVNVIDWYAALLEDGSNKIHPNEFLLPNPYYGPNSDIPDCKRISSLTFSMFAFEHLTSMRQRGNLTANPEFVLPELISPIMTIDQYGHWLTGVLRRNSSSWLHYHMASLYWRVRGSAPKAIECSRRALHYAPRVYKDVALGSLGMVLHRSGKTDDAIIVLNAAVEHDPKNYVSHFSIANAYTVIGEFNTSLKFYDKTLKLNPRMELAIKHKYGVLCHTKLAIRIKEIRETLNKLREELNDYNQKEAVWPKMQAEFLRTLKNGEEFDYRNIEKNSDKMSAITGLDIKKLKTQIEKNSLVKYFIDGPMYSDEKLGKPGIDAIDTIYSLERLIEHINKNGHNAAETSFQTEKPIDLNNINVKPTPSIPDNPFPNEAKPVTHTTNEKKPTKSSGELTSEYETGIFMYESMTINRNVEDFDKEVEWPSDELCKVVPKMPRNLDSVIPVFLPFENKGIRHVTTRQKIINMSALTKPHAFWYKPTSQTNKQNKTHEKLKRYYRGIKKTYDRYRKLHD</sequence>
<feature type="repeat" description="TPR" evidence="1">
    <location>
        <begin position="275"/>
        <end position="308"/>
    </location>
</feature>
<evidence type="ECO:0000313" key="6">
    <source>
        <dbReference type="Proteomes" id="UP001153954"/>
    </source>
</evidence>
<keyword evidence="1" id="KW-0802">TPR repeat</keyword>
<dbReference type="InterPro" id="IPR019734">
    <property type="entry name" value="TPR_rpt"/>
</dbReference>
<feature type="signal peptide" evidence="4">
    <location>
        <begin position="1"/>
        <end position="22"/>
    </location>
</feature>
<feature type="coiled-coil region" evidence="2">
    <location>
        <begin position="321"/>
        <end position="348"/>
    </location>
</feature>
<dbReference type="SUPFAM" id="SSF48452">
    <property type="entry name" value="TPR-like"/>
    <property type="match status" value="1"/>
</dbReference>
<dbReference type="PANTHER" id="PTHR16091">
    <property type="entry name" value="TTC17 PROTEIN"/>
    <property type="match status" value="1"/>
</dbReference>
<protein>
    <recommendedName>
        <fullName evidence="7">Tetratricopeptide repeat protein 17</fullName>
    </recommendedName>
</protein>
<dbReference type="GO" id="GO:0015629">
    <property type="term" value="C:actin cytoskeleton"/>
    <property type="evidence" value="ECO:0007669"/>
    <property type="project" value="TreeGrafter"/>
</dbReference>
<evidence type="ECO:0000256" key="3">
    <source>
        <dbReference type="SAM" id="MobiDB-lite"/>
    </source>
</evidence>
<proteinExistence type="predicted"/>
<feature type="chain" id="PRO_5043762431" description="Tetratricopeptide repeat protein 17" evidence="4">
    <location>
        <begin position="23"/>
        <end position="614"/>
    </location>
</feature>
<evidence type="ECO:0008006" key="7">
    <source>
        <dbReference type="Google" id="ProtNLM"/>
    </source>
</evidence>
<keyword evidence="4" id="KW-0732">Signal</keyword>
<evidence type="ECO:0000256" key="2">
    <source>
        <dbReference type="SAM" id="Coils"/>
    </source>
</evidence>
<feature type="region of interest" description="Disordered" evidence="3">
    <location>
        <begin position="457"/>
        <end position="496"/>
    </location>
</feature>
<name>A0AAU9U2A6_EUPED</name>
<dbReference type="InterPro" id="IPR011990">
    <property type="entry name" value="TPR-like_helical_dom_sf"/>
</dbReference>
<gene>
    <name evidence="5" type="ORF">EEDITHA_LOCUS8003</name>
</gene>
<dbReference type="PANTHER" id="PTHR16091:SF1">
    <property type="entry name" value="TETRATRICOPEPTIDE REPEAT PROTEIN 17"/>
    <property type="match status" value="1"/>
</dbReference>
<dbReference type="InterPro" id="IPR052630">
    <property type="entry name" value="TTC17"/>
</dbReference>
<organism evidence="5 6">
    <name type="scientific">Euphydryas editha</name>
    <name type="common">Edith's checkerspot</name>
    <dbReference type="NCBI Taxonomy" id="104508"/>
    <lineage>
        <taxon>Eukaryota</taxon>
        <taxon>Metazoa</taxon>
        <taxon>Ecdysozoa</taxon>
        <taxon>Arthropoda</taxon>
        <taxon>Hexapoda</taxon>
        <taxon>Insecta</taxon>
        <taxon>Pterygota</taxon>
        <taxon>Neoptera</taxon>
        <taxon>Endopterygota</taxon>
        <taxon>Lepidoptera</taxon>
        <taxon>Glossata</taxon>
        <taxon>Ditrysia</taxon>
        <taxon>Papilionoidea</taxon>
        <taxon>Nymphalidae</taxon>
        <taxon>Nymphalinae</taxon>
        <taxon>Euphydryas</taxon>
    </lineage>
</organism>
<dbReference type="GO" id="GO:0005737">
    <property type="term" value="C:cytoplasm"/>
    <property type="evidence" value="ECO:0007669"/>
    <property type="project" value="TreeGrafter"/>
</dbReference>
<feature type="repeat" description="TPR" evidence="1">
    <location>
        <begin position="241"/>
        <end position="274"/>
    </location>
</feature>
<evidence type="ECO:0000256" key="4">
    <source>
        <dbReference type="SAM" id="SignalP"/>
    </source>
</evidence>
<comment type="caution">
    <text evidence="5">The sequence shown here is derived from an EMBL/GenBank/DDBJ whole genome shotgun (WGS) entry which is preliminary data.</text>
</comment>
<dbReference type="Proteomes" id="UP001153954">
    <property type="component" value="Unassembled WGS sequence"/>
</dbReference>
<keyword evidence="6" id="KW-1185">Reference proteome</keyword>
<accession>A0AAU9U2A6</accession>
<evidence type="ECO:0000256" key="1">
    <source>
        <dbReference type="PROSITE-ProRule" id="PRU00339"/>
    </source>
</evidence>
<dbReference type="AlphaFoldDB" id="A0AAU9U2A6"/>
<keyword evidence="2" id="KW-0175">Coiled coil</keyword>
<dbReference type="EMBL" id="CAKOGL010000011">
    <property type="protein sequence ID" value="CAH2092223.1"/>
    <property type="molecule type" value="Genomic_DNA"/>
</dbReference>
<evidence type="ECO:0000313" key="5">
    <source>
        <dbReference type="EMBL" id="CAH2092223.1"/>
    </source>
</evidence>
<dbReference type="Gene3D" id="1.25.40.10">
    <property type="entry name" value="Tetratricopeptide repeat domain"/>
    <property type="match status" value="1"/>
</dbReference>
<reference evidence="5" key="1">
    <citation type="submission" date="2022-03" db="EMBL/GenBank/DDBJ databases">
        <authorList>
            <person name="Tunstrom K."/>
        </authorList>
    </citation>
    <scope>NUCLEOTIDE SEQUENCE</scope>
</reference>
<dbReference type="GO" id="GO:0030041">
    <property type="term" value="P:actin filament polymerization"/>
    <property type="evidence" value="ECO:0007669"/>
    <property type="project" value="TreeGrafter"/>
</dbReference>